<dbReference type="GO" id="GO:0036297">
    <property type="term" value="P:interstrand cross-link repair"/>
    <property type="evidence" value="ECO:0007669"/>
    <property type="project" value="InterPro"/>
</dbReference>
<keyword evidence="2" id="KW-1185">Reference proteome</keyword>
<sequence length="558" mass="61757">MQPGWLDLLMPYKDAESRWACIFKVMEHKQISETCHVPQLLKLKVSDFWIKSFALLGRGSLPSSSIQVMMDDVRLKERMMFHSKAESWEEILMVLTEEDAVLDQGDLRLQPVFFSLPNIVQTRFLHLVQQNAPKICSHQLNTFVTRLENAGTAKTHWTEFYISNLHQYLNTVLTRDDSTKSQAPDDYTFCAASQTLLTDLFENLKTSTPISCKTPHTSVDVPAKSGCNDQTSESRGSEKVVDVIIIEDGSEDSEETPSLVIKTGIDGREENAFSVLRPTEKSVCVDRNRNGKTASENAKSIPHASSKLVDVSEAQGGKRKFTDVGANDIFSISDEDDCGPVLKAPKLVGQTELSSMHAHHGESAAFQDQLRYSLSNSTKENLVKLKEACFGDNKTTGIVSNKLSFLPGLSASELKYACDYLKLSECSEESLMQFSEAVPWTKLDDGCALALLYGCLYTKLSEELVVDVDDNLLNILQAVVNRHPDLDPVNLTFLLALLARSGQVSANSPRLGKCLMACLTKYSKLMTAENLATLSSLVDTHGSNLKAGLKATLKRLNK</sequence>
<dbReference type="PANTHER" id="PTHR32094">
    <property type="entry name" value="FANCONI ANEMIA GROUP E PROTEIN"/>
    <property type="match status" value="1"/>
</dbReference>
<gene>
    <name evidence="1" type="ORF">ElyMa_005792000</name>
</gene>
<accession>A0AAV4FRS9</accession>
<evidence type="ECO:0000313" key="2">
    <source>
        <dbReference type="Proteomes" id="UP000762676"/>
    </source>
</evidence>
<dbReference type="AlphaFoldDB" id="A0AAV4FRS9"/>
<dbReference type="PANTHER" id="PTHR32094:SF5">
    <property type="entry name" value="FANCONI ANEMIA GROUP E PROTEIN"/>
    <property type="match status" value="1"/>
</dbReference>
<dbReference type="GO" id="GO:0043240">
    <property type="term" value="C:Fanconi anaemia nuclear complex"/>
    <property type="evidence" value="ECO:0007669"/>
    <property type="project" value="InterPro"/>
</dbReference>
<name>A0AAV4FRS9_9GAST</name>
<reference evidence="1 2" key="1">
    <citation type="journal article" date="2021" name="Elife">
        <title>Chloroplast acquisition without the gene transfer in kleptoplastic sea slugs, Plakobranchus ocellatus.</title>
        <authorList>
            <person name="Maeda T."/>
            <person name="Takahashi S."/>
            <person name="Yoshida T."/>
            <person name="Shimamura S."/>
            <person name="Takaki Y."/>
            <person name="Nagai Y."/>
            <person name="Toyoda A."/>
            <person name="Suzuki Y."/>
            <person name="Arimoto A."/>
            <person name="Ishii H."/>
            <person name="Satoh N."/>
            <person name="Nishiyama T."/>
            <person name="Hasebe M."/>
            <person name="Maruyama T."/>
            <person name="Minagawa J."/>
            <person name="Obokata J."/>
            <person name="Shigenobu S."/>
        </authorList>
    </citation>
    <scope>NUCLEOTIDE SEQUENCE [LARGE SCALE GENOMIC DNA]</scope>
</reference>
<dbReference type="Proteomes" id="UP000762676">
    <property type="component" value="Unassembled WGS sequence"/>
</dbReference>
<organism evidence="1 2">
    <name type="scientific">Elysia marginata</name>
    <dbReference type="NCBI Taxonomy" id="1093978"/>
    <lineage>
        <taxon>Eukaryota</taxon>
        <taxon>Metazoa</taxon>
        <taxon>Spiralia</taxon>
        <taxon>Lophotrochozoa</taxon>
        <taxon>Mollusca</taxon>
        <taxon>Gastropoda</taxon>
        <taxon>Heterobranchia</taxon>
        <taxon>Euthyneura</taxon>
        <taxon>Panpulmonata</taxon>
        <taxon>Sacoglossa</taxon>
        <taxon>Placobranchoidea</taxon>
        <taxon>Plakobranchidae</taxon>
        <taxon>Elysia</taxon>
    </lineage>
</organism>
<evidence type="ECO:0008006" key="3">
    <source>
        <dbReference type="Google" id="ProtNLM"/>
    </source>
</evidence>
<protein>
    <recommendedName>
        <fullName evidence="3">Fanconi Anaemia group E protein C-terminal domain-containing protein</fullName>
    </recommendedName>
</protein>
<dbReference type="InterPro" id="IPR039685">
    <property type="entry name" value="FANCE"/>
</dbReference>
<comment type="caution">
    <text evidence="1">The sequence shown here is derived from an EMBL/GenBank/DDBJ whole genome shotgun (WGS) entry which is preliminary data.</text>
</comment>
<dbReference type="EMBL" id="BMAT01011623">
    <property type="protein sequence ID" value="GFR76077.1"/>
    <property type="molecule type" value="Genomic_DNA"/>
</dbReference>
<dbReference type="Gene3D" id="1.25.40.480">
    <property type="match status" value="1"/>
</dbReference>
<proteinExistence type="predicted"/>
<evidence type="ECO:0000313" key="1">
    <source>
        <dbReference type="EMBL" id="GFR76077.1"/>
    </source>
</evidence>